<gene>
    <name evidence="6" type="primary">alkA_1</name>
    <name evidence="6" type="ORF">Aco04nite_63590</name>
</gene>
<protein>
    <recommendedName>
        <fullName evidence="2">DNA-3-methyladenine glycosylase II</fullName>
        <ecNumber evidence="2">3.2.2.21</ecNumber>
    </recommendedName>
</protein>
<dbReference type="GO" id="GO:0043916">
    <property type="term" value="F:DNA-7-methylguanine glycosylase activity"/>
    <property type="evidence" value="ECO:0007669"/>
    <property type="project" value="TreeGrafter"/>
</dbReference>
<dbReference type="CDD" id="cd00056">
    <property type="entry name" value="ENDO3c"/>
    <property type="match status" value="1"/>
</dbReference>
<keyword evidence="7" id="KW-1185">Reference proteome</keyword>
<dbReference type="PANTHER" id="PTHR43003">
    <property type="entry name" value="DNA-3-METHYLADENINE GLYCOSYLASE"/>
    <property type="match status" value="1"/>
</dbReference>
<evidence type="ECO:0000256" key="3">
    <source>
        <dbReference type="ARBA" id="ARBA00022763"/>
    </source>
</evidence>
<accession>A0A919SXQ6</accession>
<dbReference type="Proteomes" id="UP000680865">
    <property type="component" value="Unassembled WGS sequence"/>
</dbReference>
<dbReference type="EMBL" id="BOQP01000036">
    <property type="protein sequence ID" value="GIM79058.1"/>
    <property type="molecule type" value="Genomic_DNA"/>
</dbReference>
<dbReference type="Pfam" id="PF00730">
    <property type="entry name" value="HhH-GPD"/>
    <property type="match status" value="1"/>
</dbReference>
<organism evidence="6 7">
    <name type="scientific">Winogradskya consettensis</name>
    <dbReference type="NCBI Taxonomy" id="113560"/>
    <lineage>
        <taxon>Bacteria</taxon>
        <taxon>Bacillati</taxon>
        <taxon>Actinomycetota</taxon>
        <taxon>Actinomycetes</taxon>
        <taxon>Micromonosporales</taxon>
        <taxon>Micromonosporaceae</taxon>
        <taxon>Winogradskya</taxon>
    </lineage>
</organism>
<dbReference type="GO" id="GO:0032131">
    <property type="term" value="F:alkylated DNA binding"/>
    <property type="evidence" value="ECO:0007669"/>
    <property type="project" value="TreeGrafter"/>
</dbReference>
<evidence type="ECO:0000313" key="6">
    <source>
        <dbReference type="EMBL" id="GIM79058.1"/>
    </source>
</evidence>
<evidence type="ECO:0000256" key="1">
    <source>
        <dbReference type="ARBA" id="ARBA00000086"/>
    </source>
</evidence>
<dbReference type="EC" id="3.2.2.21" evidence="2"/>
<dbReference type="InterPro" id="IPR003265">
    <property type="entry name" value="HhH-GPD_domain"/>
</dbReference>
<dbReference type="GO" id="GO:0006285">
    <property type="term" value="P:base-excision repair, AP site formation"/>
    <property type="evidence" value="ECO:0007669"/>
    <property type="project" value="TreeGrafter"/>
</dbReference>
<dbReference type="GO" id="GO:0032993">
    <property type="term" value="C:protein-DNA complex"/>
    <property type="evidence" value="ECO:0007669"/>
    <property type="project" value="TreeGrafter"/>
</dbReference>
<dbReference type="AlphaFoldDB" id="A0A919SXQ6"/>
<dbReference type="SUPFAM" id="SSF48150">
    <property type="entry name" value="DNA-glycosylase"/>
    <property type="match status" value="1"/>
</dbReference>
<dbReference type="SMART" id="SM00478">
    <property type="entry name" value="ENDO3c"/>
    <property type="match status" value="1"/>
</dbReference>
<reference evidence="6" key="1">
    <citation type="submission" date="2021-03" db="EMBL/GenBank/DDBJ databases">
        <title>Whole genome shotgun sequence of Actinoplanes consettensis NBRC 14913.</title>
        <authorList>
            <person name="Komaki H."/>
            <person name="Tamura T."/>
        </authorList>
    </citation>
    <scope>NUCLEOTIDE SEQUENCE</scope>
    <source>
        <strain evidence="6">NBRC 14913</strain>
    </source>
</reference>
<comment type="caution">
    <text evidence="6">The sequence shown here is derived from an EMBL/GenBank/DDBJ whole genome shotgun (WGS) entry which is preliminary data.</text>
</comment>
<dbReference type="InterPro" id="IPR051912">
    <property type="entry name" value="Alkylbase_DNA_Glycosylase/TA"/>
</dbReference>
<sequence>MTPADLHRGVAELTTREPLFAAVVDRHGFPPMWDRPPGLPSLLHIMLEQQVSLASARATFDRVKQLADPLTAANLLRLDDLQLRGAGFSRQKTRYARAMATAVLDGSLDLDALPTLDDHAVEAALRTLPGIGPWTSAIYLLSALGRPDAWPNGDLAVAVGIAELWQLPAVPTPAEILLRAEAWRPWRAVAARLLWQQYLATRAPRSGPV</sequence>
<dbReference type="PANTHER" id="PTHR43003:SF5">
    <property type="entry name" value="DNA-3-METHYLADENINE GLYCOSYLASE"/>
    <property type="match status" value="1"/>
</dbReference>
<dbReference type="Gene3D" id="1.10.1670.40">
    <property type="match status" value="1"/>
</dbReference>
<dbReference type="Gene3D" id="1.10.340.30">
    <property type="entry name" value="Hypothetical protein, domain 2"/>
    <property type="match status" value="1"/>
</dbReference>
<comment type="catalytic activity">
    <reaction evidence="1">
        <text>Hydrolysis of alkylated DNA, releasing 3-methyladenine, 3-methylguanine, 7-methylguanine and 7-methyladenine.</text>
        <dbReference type="EC" id="3.2.2.21"/>
    </reaction>
</comment>
<evidence type="ECO:0000256" key="2">
    <source>
        <dbReference type="ARBA" id="ARBA00012000"/>
    </source>
</evidence>
<keyword evidence="3" id="KW-0227">DNA damage</keyword>
<dbReference type="GO" id="GO:0005737">
    <property type="term" value="C:cytoplasm"/>
    <property type="evidence" value="ECO:0007669"/>
    <property type="project" value="TreeGrafter"/>
</dbReference>
<dbReference type="GO" id="GO:0006307">
    <property type="term" value="P:DNA alkylation repair"/>
    <property type="evidence" value="ECO:0007669"/>
    <property type="project" value="TreeGrafter"/>
</dbReference>
<proteinExistence type="predicted"/>
<evidence type="ECO:0000259" key="5">
    <source>
        <dbReference type="SMART" id="SM00478"/>
    </source>
</evidence>
<dbReference type="InterPro" id="IPR011257">
    <property type="entry name" value="DNA_glycosylase"/>
</dbReference>
<evidence type="ECO:0000313" key="7">
    <source>
        <dbReference type="Proteomes" id="UP000680865"/>
    </source>
</evidence>
<evidence type="ECO:0000256" key="4">
    <source>
        <dbReference type="ARBA" id="ARBA00023204"/>
    </source>
</evidence>
<keyword evidence="4" id="KW-0234">DNA repair</keyword>
<dbReference type="GO" id="GO:0008725">
    <property type="term" value="F:DNA-3-methyladenine glycosylase activity"/>
    <property type="evidence" value="ECO:0007669"/>
    <property type="project" value="TreeGrafter"/>
</dbReference>
<dbReference type="RefSeq" id="WP_213000884.1">
    <property type="nucleotide sequence ID" value="NZ_BAAATW010000017.1"/>
</dbReference>
<feature type="domain" description="HhH-GPD" evidence="5">
    <location>
        <begin position="47"/>
        <end position="199"/>
    </location>
</feature>
<name>A0A919SXQ6_9ACTN</name>